<comment type="caution">
    <text evidence="1">The sequence shown here is derived from an EMBL/GenBank/DDBJ whole genome shotgun (WGS) entry which is preliminary data.</text>
</comment>
<protein>
    <submittedName>
        <fullName evidence="1">Uncharacterized protein</fullName>
    </submittedName>
</protein>
<dbReference type="Proteomes" id="UP001359485">
    <property type="component" value="Unassembled WGS sequence"/>
</dbReference>
<gene>
    <name evidence="1" type="ORF">RUM44_000633</name>
</gene>
<accession>A0ABR1B8L9</accession>
<sequence length="116" mass="13316">MATIELKVIEKPQNSRKDLRLDVVQPKKASIGVKTQSDTLQVQNRQKINGNDSFRKLLVLSQRVETKDAGSHTRSESDYHFDLPEGDVKKIIETGNEHNKFTDLSETNPWQEKKQL</sequence>
<evidence type="ECO:0000313" key="1">
    <source>
        <dbReference type="EMBL" id="KAK6635382.1"/>
    </source>
</evidence>
<evidence type="ECO:0000313" key="2">
    <source>
        <dbReference type="Proteomes" id="UP001359485"/>
    </source>
</evidence>
<dbReference type="EMBL" id="JAWJWF010000003">
    <property type="protein sequence ID" value="KAK6635382.1"/>
    <property type="molecule type" value="Genomic_DNA"/>
</dbReference>
<reference evidence="1 2" key="1">
    <citation type="submission" date="2023-09" db="EMBL/GenBank/DDBJ databases">
        <title>Genomes of two closely related lineages of the louse Polyplax serrata with different host specificities.</title>
        <authorList>
            <person name="Martinu J."/>
            <person name="Tarabai H."/>
            <person name="Stefka J."/>
            <person name="Hypsa V."/>
        </authorList>
    </citation>
    <scope>NUCLEOTIDE SEQUENCE [LARGE SCALE GENOMIC DNA]</scope>
    <source>
        <strain evidence="1">98ZLc_SE</strain>
    </source>
</reference>
<proteinExistence type="predicted"/>
<organism evidence="1 2">
    <name type="scientific">Polyplax serrata</name>
    <name type="common">Common mouse louse</name>
    <dbReference type="NCBI Taxonomy" id="468196"/>
    <lineage>
        <taxon>Eukaryota</taxon>
        <taxon>Metazoa</taxon>
        <taxon>Ecdysozoa</taxon>
        <taxon>Arthropoda</taxon>
        <taxon>Hexapoda</taxon>
        <taxon>Insecta</taxon>
        <taxon>Pterygota</taxon>
        <taxon>Neoptera</taxon>
        <taxon>Paraneoptera</taxon>
        <taxon>Psocodea</taxon>
        <taxon>Troctomorpha</taxon>
        <taxon>Phthiraptera</taxon>
        <taxon>Anoplura</taxon>
        <taxon>Polyplacidae</taxon>
        <taxon>Polyplax</taxon>
    </lineage>
</organism>
<keyword evidence="2" id="KW-1185">Reference proteome</keyword>
<name>A0ABR1B8L9_POLSC</name>